<sequence length="230" mass="26574">MFDNYFIRTVNESLTEYSLEFGLFYSDEKGFYNDDGSPADYFNWQPDQDPPKGLLASSIEKDYTWYYDKQNLIWGGAAVCSKSASSIQTTAYVEPMGCEPDWTYWNHTEKCYKIDIIPLGQFNTRIAHCREMNATLGSIHSGLENYFIRNINASLAEYSIEFGLFYEENKGGWFYEDGSPVDYFNWDDYEDPPEGILASELGTDYTWSHSPQWYLWGGSVLCQKNAVPIK</sequence>
<protein>
    <submittedName>
        <fullName evidence="3">C-type lectin domain-containing protein</fullName>
    </submittedName>
</protein>
<dbReference type="CDD" id="cd00037">
    <property type="entry name" value="CLECT"/>
    <property type="match status" value="1"/>
</dbReference>
<dbReference type="InterPro" id="IPR016187">
    <property type="entry name" value="CTDL_fold"/>
</dbReference>
<evidence type="ECO:0000313" key="2">
    <source>
        <dbReference type="Proteomes" id="UP000887575"/>
    </source>
</evidence>
<dbReference type="InterPro" id="IPR001304">
    <property type="entry name" value="C-type_lectin-like"/>
</dbReference>
<organism evidence="2 3">
    <name type="scientific">Mesorhabditis belari</name>
    <dbReference type="NCBI Taxonomy" id="2138241"/>
    <lineage>
        <taxon>Eukaryota</taxon>
        <taxon>Metazoa</taxon>
        <taxon>Ecdysozoa</taxon>
        <taxon>Nematoda</taxon>
        <taxon>Chromadorea</taxon>
        <taxon>Rhabditida</taxon>
        <taxon>Rhabditina</taxon>
        <taxon>Rhabditomorpha</taxon>
        <taxon>Rhabditoidea</taxon>
        <taxon>Rhabditidae</taxon>
        <taxon>Mesorhabditinae</taxon>
        <taxon>Mesorhabditis</taxon>
    </lineage>
</organism>
<feature type="domain" description="C-type lectin" evidence="1">
    <location>
        <begin position="107"/>
        <end position="213"/>
    </location>
</feature>
<dbReference type="WBParaSite" id="MBELARI_LOCUS18701">
    <property type="protein sequence ID" value="MBELARI_LOCUS18701"/>
    <property type="gene ID" value="MBELARI_LOCUS18701"/>
</dbReference>
<keyword evidence="2" id="KW-1185">Reference proteome</keyword>
<reference evidence="3" key="1">
    <citation type="submission" date="2024-02" db="UniProtKB">
        <authorList>
            <consortium name="WormBaseParasite"/>
        </authorList>
    </citation>
    <scope>IDENTIFICATION</scope>
</reference>
<dbReference type="InterPro" id="IPR016186">
    <property type="entry name" value="C-type_lectin-like/link_sf"/>
</dbReference>
<dbReference type="Pfam" id="PF00059">
    <property type="entry name" value="Lectin_C"/>
    <property type="match status" value="1"/>
</dbReference>
<dbReference type="PROSITE" id="PS50041">
    <property type="entry name" value="C_TYPE_LECTIN_2"/>
    <property type="match status" value="1"/>
</dbReference>
<dbReference type="SMART" id="SM00034">
    <property type="entry name" value="CLECT"/>
    <property type="match status" value="1"/>
</dbReference>
<dbReference type="Proteomes" id="UP000887575">
    <property type="component" value="Unassembled WGS sequence"/>
</dbReference>
<proteinExistence type="predicted"/>
<accession>A0AAF3EWX1</accession>
<dbReference type="Gene3D" id="3.10.100.10">
    <property type="entry name" value="Mannose-Binding Protein A, subunit A"/>
    <property type="match status" value="1"/>
</dbReference>
<evidence type="ECO:0000259" key="1">
    <source>
        <dbReference type="PROSITE" id="PS50041"/>
    </source>
</evidence>
<name>A0AAF3EWX1_9BILA</name>
<dbReference type="SUPFAM" id="SSF56436">
    <property type="entry name" value="C-type lectin-like"/>
    <property type="match status" value="1"/>
</dbReference>
<evidence type="ECO:0000313" key="3">
    <source>
        <dbReference type="WBParaSite" id="MBELARI_LOCUS18701"/>
    </source>
</evidence>
<dbReference type="AlphaFoldDB" id="A0AAF3EWX1"/>